<evidence type="ECO:0000256" key="6">
    <source>
        <dbReference type="ARBA" id="ARBA00048767"/>
    </source>
</evidence>
<evidence type="ECO:0000313" key="8">
    <source>
        <dbReference type="EMBL" id="CAI8035124.1"/>
    </source>
</evidence>
<dbReference type="InterPro" id="IPR000399">
    <property type="entry name" value="TPP-bd_CS"/>
</dbReference>
<dbReference type="Proteomes" id="UP001174909">
    <property type="component" value="Unassembled WGS sequence"/>
</dbReference>
<keyword evidence="4" id="KW-0456">Lyase</keyword>
<dbReference type="InterPro" id="IPR051818">
    <property type="entry name" value="TPP_dependent_decarboxylase"/>
</dbReference>
<reference evidence="8" key="1">
    <citation type="submission" date="2023-03" db="EMBL/GenBank/DDBJ databases">
        <authorList>
            <person name="Steffen K."/>
            <person name="Cardenas P."/>
        </authorList>
    </citation>
    <scope>NUCLEOTIDE SEQUENCE</scope>
</reference>
<dbReference type="SUPFAM" id="SSF52518">
    <property type="entry name" value="Thiamin diphosphate-binding fold (THDP-binding)"/>
    <property type="match status" value="1"/>
</dbReference>
<keyword evidence="3" id="KW-0786">Thiamine pyrophosphate</keyword>
<evidence type="ECO:0000259" key="7">
    <source>
        <dbReference type="Pfam" id="PF02775"/>
    </source>
</evidence>
<dbReference type="EMBL" id="CASHTH010002772">
    <property type="protein sequence ID" value="CAI8035124.1"/>
    <property type="molecule type" value="Genomic_DNA"/>
</dbReference>
<accession>A0AA35WW85</accession>
<dbReference type="Pfam" id="PF02775">
    <property type="entry name" value="TPP_enzyme_C"/>
    <property type="match status" value="1"/>
</dbReference>
<dbReference type="GO" id="GO:0016831">
    <property type="term" value="F:carboxy-lyase activity"/>
    <property type="evidence" value="ECO:0007669"/>
    <property type="project" value="UniProtKB-KW"/>
</dbReference>
<evidence type="ECO:0000256" key="2">
    <source>
        <dbReference type="ARBA" id="ARBA00022793"/>
    </source>
</evidence>
<gene>
    <name evidence="8" type="ORF">GBAR_LOCUS19733</name>
</gene>
<protein>
    <recommendedName>
        <fullName evidence="1">2-hydroxyacyl-CoA lyase 2</fullName>
    </recommendedName>
    <alternativeName>
        <fullName evidence="5">IlvB-like protein</fullName>
    </alternativeName>
</protein>
<proteinExistence type="predicted"/>
<sequence>MIDNQEAVKVIDANRGDGVIIATMNANNVRFGLPTVTTQEQLDMPVSGAMGKAANVGLGLALAQPNRKVIVLDGDGSLLMNLGAMVTLANKTPKNLCHMVFDNGVYAVTGGQPVPGSGKADWEGLAKAAGYAATFSFDNLEDLTTGIAEAMAATGPVFVHLQVTPQIENTPVQFRQRGRRSMQTAIDELPEIFAKA</sequence>
<keyword evidence="9" id="KW-1185">Reference proteome</keyword>
<dbReference type="InterPro" id="IPR011766">
    <property type="entry name" value="TPP_enzyme_TPP-bd"/>
</dbReference>
<dbReference type="InterPro" id="IPR029061">
    <property type="entry name" value="THDP-binding"/>
</dbReference>
<name>A0AA35WW85_GEOBA</name>
<evidence type="ECO:0000256" key="4">
    <source>
        <dbReference type="ARBA" id="ARBA00023239"/>
    </source>
</evidence>
<feature type="domain" description="Thiamine pyrophosphate enzyme TPP-binding" evidence="7">
    <location>
        <begin position="38"/>
        <end position="160"/>
    </location>
</feature>
<dbReference type="PROSITE" id="PS00187">
    <property type="entry name" value="TPP_ENZYMES"/>
    <property type="match status" value="1"/>
</dbReference>
<comment type="caution">
    <text evidence="8">The sequence shown here is derived from an EMBL/GenBank/DDBJ whole genome shotgun (WGS) entry which is preliminary data.</text>
</comment>
<dbReference type="PANTHER" id="PTHR42818:SF1">
    <property type="entry name" value="SULFOPYRUVATE DECARBOXYLASE"/>
    <property type="match status" value="1"/>
</dbReference>
<dbReference type="GO" id="GO:0000287">
    <property type="term" value="F:magnesium ion binding"/>
    <property type="evidence" value="ECO:0007669"/>
    <property type="project" value="InterPro"/>
</dbReference>
<evidence type="ECO:0000256" key="1">
    <source>
        <dbReference type="ARBA" id="ARBA00018936"/>
    </source>
</evidence>
<evidence type="ECO:0000256" key="5">
    <source>
        <dbReference type="ARBA" id="ARBA00030510"/>
    </source>
</evidence>
<dbReference type="PANTHER" id="PTHR42818">
    <property type="entry name" value="SULFOPYRUVATE DECARBOXYLASE SUBUNIT ALPHA"/>
    <property type="match status" value="1"/>
</dbReference>
<evidence type="ECO:0000313" key="9">
    <source>
        <dbReference type="Proteomes" id="UP001174909"/>
    </source>
</evidence>
<keyword evidence="2" id="KW-0210">Decarboxylase</keyword>
<dbReference type="AlphaFoldDB" id="A0AA35WW85"/>
<comment type="catalytic activity">
    <reaction evidence="6">
        <text>(2R)-hydroxyhexadecanoyl-CoA = pentadecanal + formyl-CoA</text>
        <dbReference type="Rhea" id="RHEA:55212"/>
        <dbReference type="ChEBI" id="CHEBI:17302"/>
        <dbReference type="ChEBI" id="CHEBI:57376"/>
        <dbReference type="ChEBI" id="CHEBI:138654"/>
    </reaction>
    <physiologicalReaction direction="left-to-right" evidence="6">
        <dbReference type="Rhea" id="RHEA:55213"/>
    </physiologicalReaction>
</comment>
<dbReference type="Gene3D" id="3.40.50.970">
    <property type="match status" value="1"/>
</dbReference>
<organism evidence="8 9">
    <name type="scientific">Geodia barretti</name>
    <name type="common">Barrett's horny sponge</name>
    <dbReference type="NCBI Taxonomy" id="519541"/>
    <lineage>
        <taxon>Eukaryota</taxon>
        <taxon>Metazoa</taxon>
        <taxon>Porifera</taxon>
        <taxon>Demospongiae</taxon>
        <taxon>Heteroscleromorpha</taxon>
        <taxon>Tetractinellida</taxon>
        <taxon>Astrophorina</taxon>
        <taxon>Geodiidae</taxon>
        <taxon>Geodia</taxon>
    </lineage>
</organism>
<evidence type="ECO:0000256" key="3">
    <source>
        <dbReference type="ARBA" id="ARBA00023052"/>
    </source>
</evidence>
<dbReference type="GO" id="GO:0030976">
    <property type="term" value="F:thiamine pyrophosphate binding"/>
    <property type="evidence" value="ECO:0007669"/>
    <property type="project" value="InterPro"/>
</dbReference>